<dbReference type="AlphaFoldDB" id="A0AAV4Y2C3"/>
<dbReference type="Proteomes" id="UP001054945">
    <property type="component" value="Unassembled WGS sequence"/>
</dbReference>
<feature type="region of interest" description="Disordered" evidence="1">
    <location>
        <begin position="1"/>
        <end position="75"/>
    </location>
</feature>
<feature type="compositionally biased region" description="Low complexity" evidence="1">
    <location>
        <begin position="39"/>
        <end position="49"/>
    </location>
</feature>
<evidence type="ECO:0000313" key="3">
    <source>
        <dbReference type="Proteomes" id="UP001054945"/>
    </source>
</evidence>
<keyword evidence="3" id="KW-1185">Reference proteome</keyword>
<feature type="compositionally biased region" description="Basic and acidic residues" evidence="1">
    <location>
        <begin position="22"/>
        <end position="32"/>
    </location>
</feature>
<evidence type="ECO:0000256" key="1">
    <source>
        <dbReference type="SAM" id="MobiDB-lite"/>
    </source>
</evidence>
<reference evidence="2 3" key="1">
    <citation type="submission" date="2021-06" db="EMBL/GenBank/DDBJ databases">
        <title>Caerostris extrusa draft genome.</title>
        <authorList>
            <person name="Kono N."/>
            <person name="Arakawa K."/>
        </authorList>
    </citation>
    <scope>NUCLEOTIDE SEQUENCE [LARGE SCALE GENOMIC DNA]</scope>
</reference>
<name>A0AAV4Y2C3_CAEEX</name>
<sequence>MEEVEPEGSPILRRARVQLSDGGKRQGERVHDFGCPTRSTSATASTTSANDSRAGLAREEECQVSGGPGRPRRARGGRCLGARCGAEGGAPVPPQQSSQKTVWSEMDNLARAKNKPCNNDQLGSDLVGLAPSHMSSVVKNKAQCDWSDHIMLLKSSVMKDSNLHLPLF</sequence>
<dbReference type="EMBL" id="BPLR01018694">
    <property type="protein sequence ID" value="GIZ01621.1"/>
    <property type="molecule type" value="Genomic_DNA"/>
</dbReference>
<comment type="caution">
    <text evidence="2">The sequence shown here is derived from an EMBL/GenBank/DDBJ whole genome shotgun (WGS) entry which is preliminary data.</text>
</comment>
<evidence type="ECO:0000313" key="2">
    <source>
        <dbReference type="EMBL" id="GIZ01621.1"/>
    </source>
</evidence>
<gene>
    <name evidence="2" type="ORF">CEXT_605651</name>
</gene>
<proteinExistence type="predicted"/>
<protein>
    <submittedName>
        <fullName evidence="2">Uncharacterized protein</fullName>
    </submittedName>
</protein>
<accession>A0AAV4Y2C3</accession>
<organism evidence="2 3">
    <name type="scientific">Caerostris extrusa</name>
    <name type="common">Bark spider</name>
    <name type="synonym">Caerostris bankana</name>
    <dbReference type="NCBI Taxonomy" id="172846"/>
    <lineage>
        <taxon>Eukaryota</taxon>
        <taxon>Metazoa</taxon>
        <taxon>Ecdysozoa</taxon>
        <taxon>Arthropoda</taxon>
        <taxon>Chelicerata</taxon>
        <taxon>Arachnida</taxon>
        <taxon>Araneae</taxon>
        <taxon>Araneomorphae</taxon>
        <taxon>Entelegynae</taxon>
        <taxon>Araneoidea</taxon>
        <taxon>Araneidae</taxon>
        <taxon>Caerostris</taxon>
    </lineage>
</organism>